<evidence type="ECO:0000313" key="1">
    <source>
        <dbReference type="EMBL" id="CAB4001208.1"/>
    </source>
</evidence>
<keyword evidence="1" id="KW-0808">Transferase</keyword>
<dbReference type="Gene3D" id="2.80.10.50">
    <property type="match status" value="1"/>
</dbReference>
<dbReference type="GO" id="GO:0003964">
    <property type="term" value="F:RNA-directed DNA polymerase activity"/>
    <property type="evidence" value="ECO:0007669"/>
    <property type="project" value="UniProtKB-KW"/>
</dbReference>
<evidence type="ECO:0000313" key="2">
    <source>
        <dbReference type="Proteomes" id="UP001152795"/>
    </source>
</evidence>
<organism evidence="1 2">
    <name type="scientific">Paramuricea clavata</name>
    <name type="common">Red gorgonian</name>
    <name type="synonym">Violescent sea-whip</name>
    <dbReference type="NCBI Taxonomy" id="317549"/>
    <lineage>
        <taxon>Eukaryota</taxon>
        <taxon>Metazoa</taxon>
        <taxon>Cnidaria</taxon>
        <taxon>Anthozoa</taxon>
        <taxon>Octocorallia</taxon>
        <taxon>Malacalcyonacea</taxon>
        <taxon>Plexauridae</taxon>
        <taxon>Paramuricea</taxon>
    </lineage>
</organism>
<gene>
    <name evidence="1" type="ORF">PACLA_8A081206</name>
</gene>
<dbReference type="GO" id="GO:0046373">
    <property type="term" value="P:L-arabinose metabolic process"/>
    <property type="evidence" value="ECO:0007669"/>
    <property type="project" value="InterPro"/>
</dbReference>
<keyword evidence="2" id="KW-1185">Reference proteome</keyword>
<dbReference type="InterPro" id="IPR037524">
    <property type="entry name" value="PA14/GLEYA"/>
</dbReference>
<keyword evidence="1" id="KW-0548">Nucleotidyltransferase</keyword>
<dbReference type="GO" id="GO:0046556">
    <property type="term" value="F:alpha-L-arabinofuranosidase activity"/>
    <property type="evidence" value="ECO:0007669"/>
    <property type="project" value="InterPro"/>
</dbReference>
<dbReference type="SUPFAM" id="SSF110221">
    <property type="entry name" value="AbfB domain"/>
    <property type="match status" value="1"/>
</dbReference>
<name>A0A7D9E6B3_PARCT</name>
<protein>
    <submittedName>
        <fullName evidence="1">RNA-directed DNA polymerase from mobile element jockey-like</fullName>
    </submittedName>
</protein>
<proteinExistence type="predicted"/>
<dbReference type="Proteomes" id="UP001152795">
    <property type="component" value="Unassembled WGS sequence"/>
</dbReference>
<reference evidence="1" key="1">
    <citation type="submission" date="2020-04" db="EMBL/GenBank/DDBJ databases">
        <authorList>
            <person name="Alioto T."/>
            <person name="Alioto T."/>
            <person name="Gomez Garrido J."/>
        </authorList>
    </citation>
    <scope>NUCLEOTIDE SEQUENCE</scope>
    <source>
        <strain evidence="1">A484AB</strain>
    </source>
</reference>
<dbReference type="AlphaFoldDB" id="A0A7D9E6B3"/>
<sequence>MNDQFGIKNVELDWFKSYLTNREQACIVNGAMSSPKMIVCGVPQGSILGPLLFLLYINDLPECLEKTLPHLYADDTQISTSAKTIEELTENLNNDLKKVEGDMDSAERAGFSVTTTQDSLPQSIACCVVLTCLLVGGNTALNLMERLKKLGYRVQDKDDILTDHLLSDKGKDTKDSDNAFGSHGVNLELWLEMDGYSVKSLLSDPRFPHTPDIRTLAHSFREPRDLGESYASRLYAWFAPPETGNYQFLVSSNHEGQLFVSTDDKPEHKRLVAFIKNPDATHDLQFDKLESQKSPIIPMIKNNYYYVEGLHKELFGIDNFGIGVIFPNGTYDTPISEEYCYYYYKSSTFEDKTVSNPEDAGMKAAEKASEDIMEKAKEEAKISAMREAKKEVEKLLNIKPLPAGVNVTGNHSRFIEGTHFHEVFKQVLNRFSGAIKIYSLDFPAQQVKYEKNLAWTILNNELTLGQWGDCFIPHTPGNLNGTGGIAQGTTVSFEVYNKPGYFIMQKNYRFVIAKKETAKLFST</sequence>
<comment type="caution">
    <text evidence="1">The sequence shown here is derived from an EMBL/GenBank/DDBJ whole genome shotgun (WGS) entry which is preliminary data.</text>
</comment>
<accession>A0A7D9E6B3</accession>
<dbReference type="Pfam" id="PF00078">
    <property type="entry name" value="RVT_1"/>
    <property type="match status" value="1"/>
</dbReference>
<dbReference type="PROSITE" id="PS50878">
    <property type="entry name" value="RT_POL"/>
    <property type="match status" value="1"/>
</dbReference>
<dbReference type="EMBL" id="CACRXK020004027">
    <property type="protein sequence ID" value="CAB4001208.1"/>
    <property type="molecule type" value="Genomic_DNA"/>
</dbReference>
<keyword evidence="1" id="KW-0695">RNA-directed DNA polymerase</keyword>
<dbReference type="InterPro" id="IPR000477">
    <property type="entry name" value="RT_dom"/>
</dbReference>
<dbReference type="InterPro" id="IPR036195">
    <property type="entry name" value="AbfB_ABD_sf"/>
</dbReference>
<dbReference type="PROSITE" id="PS51820">
    <property type="entry name" value="PA14"/>
    <property type="match status" value="1"/>
</dbReference>
<dbReference type="PANTHER" id="PTHR33332">
    <property type="entry name" value="REVERSE TRANSCRIPTASE DOMAIN-CONTAINING PROTEIN"/>
    <property type="match status" value="1"/>
</dbReference>
<dbReference type="OrthoDB" id="5990417at2759"/>